<feature type="compositionally biased region" description="Basic and acidic residues" evidence="1">
    <location>
        <begin position="10"/>
        <end position="22"/>
    </location>
</feature>
<accession>A0A0V0Z476</accession>
<feature type="compositionally biased region" description="Polar residues" evidence="1">
    <location>
        <begin position="23"/>
        <end position="33"/>
    </location>
</feature>
<dbReference type="EMBL" id="JYDQ01000099">
    <property type="protein sequence ID" value="KRY15234.1"/>
    <property type="molecule type" value="Genomic_DNA"/>
</dbReference>
<feature type="region of interest" description="Disordered" evidence="1">
    <location>
        <begin position="1"/>
        <end position="36"/>
    </location>
</feature>
<sequence length="92" mass="10289">MIVPEEDVPEGNKEALEKREETSTSGVEKSQVSLPRCSGQRGFPNVVKHHSTFSLAARPLVDCVVGQVPRPPLRACLRRRFRPAFVEVLLHD</sequence>
<comment type="caution">
    <text evidence="2">The sequence shown here is derived from an EMBL/GenBank/DDBJ whole genome shotgun (WGS) entry which is preliminary data.</text>
</comment>
<gene>
    <name evidence="3" type="ORF">T12_1103</name>
    <name evidence="2" type="ORF">T12_1377</name>
    <name evidence="4" type="ORF">T12_3937</name>
</gene>
<proteinExistence type="predicted"/>
<protein>
    <submittedName>
        <fullName evidence="2">Uncharacterized protein</fullName>
    </submittedName>
</protein>
<dbReference type="EMBL" id="JYDQ01000416">
    <property type="protein sequence ID" value="KRY07695.1"/>
    <property type="molecule type" value="Genomic_DNA"/>
</dbReference>
<dbReference type="AlphaFoldDB" id="A0A0V0Z476"/>
<name>A0A0V0Z476_9BILA</name>
<evidence type="ECO:0000313" key="5">
    <source>
        <dbReference type="Proteomes" id="UP000054783"/>
    </source>
</evidence>
<evidence type="ECO:0000313" key="3">
    <source>
        <dbReference type="EMBL" id="KRY07695.1"/>
    </source>
</evidence>
<organism evidence="2 5">
    <name type="scientific">Trichinella patagoniensis</name>
    <dbReference type="NCBI Taxonomy" id="990121"/>
    <lineage>
        <taxon>Eukaryota</taxon>
        <taxon>Metazoa</taxon>
        <taxon>Ecdysozoa</taxon>
        <taxon>Nematoda</taxon>
        <taxon>Enoplea</taxon>
        <taxon>Dorylaimia</taxon>
        <taxon>Trichinellida</taxon>
        <taxon>Trichinellidae</taxon>
        <taxon>Trichinella</taxon>
    </lineage>
</organism>
<evidence type="ECO:0000313" key="4">
    <source>
        <dbReference type="EMBL" id="KRY15234.1"/>
    </source>
</evidence>
<dbReference type="Proteomes" id="UP000054783">
    <property type="component" value="Unassembled WGS sequence"/>
</dbReference>
<dbReference type="EMBL" id="JYDQ01000523">
    <property type="protein sequence ID" value="KRY07214.1"/>
    <property type="molecule type" value="Genomic_DNA"/>
</dbReference>
<evidence type="ECO:0000256" key="1">
    <source>
        <dbReference type="SAM" id="MobiDB-lite"/>
    </source>
</evidence>
<keyword evidence="5" id="KW-1185">Reference proteome</keyword>
<evidence type="ECO:0000313" key="2">
    <source>
        <dbReference type="EMBL" id="KRY07214.1"/>
    </source>
</evidence>
<reference evidence="2 5" key="1">
    <citation type="submission" date="2015-01" db="EMBL/GenBank/DDBJ databases">
        <title>Evolution of Trichinella species and genotypes.</title>
        <authorList>
            <person name="Korhonen P.K."/>
            <person name="Edoardo P."/>
            <person name="Giuseppe L.R."/>
            <person name="Gasser R.B."/>
        </authorList>
    </citation>
    <scope>NUCLEOTIDE SEQUENCE [LARGE SCALE GENOMIC DNA]</scope>
    <source>
        <strain evidence="2">ISS2496</strain>
    </source>
</reference>